<evidence type="ECO:0000256" key="3">
    <source>
        <dbReference type="ARBA" id="ARBA00022490"/>
    </source>
</evidence>
<evidence type="ECO:0000256" key="4">
    <source>
        <dbReference type="ARBA" id="ARBA00023212"/>
    </source>
</evidence>
<name>A0A5A8CF41_CAFRO</name>
<dbReference type="Pfam" id="PF00334">
    <property type="entry name" value="NDK"/>
    <property type="match status" value="1"/>
</dbReference>
<evidence type="ECO:0000256" key="2">
    <source>
        <dbReference type="ARBA" id="ARBA00004245"/>
    </source>
</evidence>
<dbReference type="InterPro" id="IPR036850">
    <property type="entry name" value="NDK-like_dom_sf"/>
</dbReference>
<dbReference type="EMBL" id="VLTN01000026">
    <property type="protein sequence ID" value="KAA0151595.1"/>
    <property type="molecule type" value="Genomic_DNA"/>
</dbReference>
<dbReference type="PROSITE" id="PS51374">
    <property type="entry name" value="NDPK_LIKE"/>
    <property type="match status" value="1"/>
</dbReference>
<sequence length="400" mass="42186">MDRARYAFRVEWLDTAASLRREFVLIYFERRDGKDEVEMFDLKNRRAFLKRTKAAPLALHELTIGAKVTFLGRQLTIVDYQDAPTRAALAADHLQCFGWLPVAGVGRLGALIEACAARRLRLSNCRSVDLSPDDAEAFLGSADAAGFGLALRLQGSDARDAWADVAADPPSGIPRGALWVAATERQDEAAIEAFFEPALRGSATAPAAAPAAATGAGGAGTMASTSQAAAAEAAAAAWGDTSAPTKLCPSARRSTAQLCNCTAALVLPHVMAGGGAGEVVQATLDGATSRGLRVTAASMIDLDPVTAEELLEVYKGVEPAYAKMVTSFAQGPCLALELSGDGAVRKMREVAGPRDVDVARKVRPDTIRAIHGEDTSRCAIHVTDLEEDGPLDCEYLFSLL</sequence>
<keyword evidence="3" id="KW-0963">Cytoplasm</keyword>
<dbReference type="GO" id="GO:0005879">
    <property type="term" value="C:axonemal microtubule"/>
    <property type="evidence" value="ECO:0007669"/>
    <property type="project" value="TreeGrafter"/>
</dbReference>
<dbReference type="PANTHER" id="PTHR43109:SF2">
    <property type="entry name" value="NUCLEOSIDE DIPHOSPHATE KINASE 7"/>
    <property type="match status" value="1"/>
</dbReference>
<evidence type="ECO:0000256" key="5">
    <source>
        <dbReference type="ARBA" id="ARBA00023273"/>
    </source>
</evidence>
<evidence type="ECO:0000259" key="7">
    <source>
        <dbReference type="PROSITE" id="PS51336"/>
    </source>
</evidence>
<evidence type="ECO:0000313" key="8">
    <source>
        <dbReference type="EMBL" id="KAA0151595.1"/>
    </source>
</evidence>
<accession>A0A5A8CF41</accession>
<evidence type="ECO:0000313" key="9">
    <source>
        <dbReference type="Proteomes" id="UP000323011"/>
    </source>
</evidence>
<gene>
    <name evidence="8" type="ORF">FNF29_04519</name>
</gene>
<protein>
    <recommendedName>
        <fullName evidence="7">DM10 domain-containing protein</fullName>
    </recommendedName>
</protein>
<dbReference type="PANTHER" id="PTHR43109">
    <property type="entry name" value="NUCLEOSIDE DIPHOSPHATE KINASE 7"/>
    <property type="match status" value="1"/>
</dbReference>
<dbReference type="PROSITE" id="PS51336">
    <property type="entry name" value="DM10"/>
    <property type="match status" value="1"/>
</dbReference>
<keyword evidence="5" id="KW-0966">Cell projection</keyword>
<dbReference type="Gene3D" id="3.30.70.141">
    <property type="entry name" value="Nucleoside diphosphate kinase-like domain"/>
    <property type="match status" value="1"/>
</dbReference>
<keyword evidence="9" id="KW-1185">Reference proteome</keyword>
<dbReference type="InterPro" id="IPR006602">
    <property type="entry name" value="DM10_dom"/>
</dbReference>
<dbReference type="Proteomes" id="UP000323011">
    <property type="component" value="Unassembled WGS sequence"/>
</dbReference>
<reference evidence="8 9" key="1">
    <citation type="submission" date="2019-07" db="EMBL/GenBank/DDBJ databases">
        <title>Genomes of Cafeteria roenbergensis.</title>
        <authorList>
            <person name="Fischer M.G."/>
            <person name="Hackl T."/>
            <person name="Roman M."/>
        </authorList>
    </citation>
    <scope>NUCLEOTIDE SEQUENCE [LARGE SCALE GENOMIC DNA]</scope>
    <source>
        <strain evidence="8 9">BVI</strain>
    </source>
</reference>
<dbReference type="OMA" id="APKHERA"/>
<comment type="caution">
    <text evidence="8">The sequence shown here is derived from an EMBL/GenBank/DDBJ whole genome shotgun (WGS) entry which is preliminary data.</text>
</comment>
<dbReference type="SMART" id="SM00676">
    <property type="entry name" value="DM10"/>
    <property type="match status" value="1"/>
</dbReference>
<comment type="subcellular location">
    <subcellularLocation>
        <location evidence="1">Cell projection</location>
        <location evidence="1">Cilium</location>
    </subcellularLocation>
    <subcellularLocation>
        <location evidence="2">Cytoplasm</location>
        <location evidence="2">Cytoskeleton</location>
    </subcellularLocation>
</comment>
<organism evidence="8 9">
    <name type="scientific">Cafeteria roenbergensis</name>
    <name type="common">Marine flagellate</name>
    <dbReference type="NCBI Taxonomy" id="33653"/>
    <lineage>
        <taxon>Eukaryota</taxon>
        <taxon>Sar</taxon>
        <taxon>Stramenopiles</taxon>
        <taxon>Bigyra</taxon>
        <taxon>Opalozoa</taxon>
        <taxon>Bicosoecida</taxon>
        <taxon>Cafeteriaceae</taxon>
        <taxon>Cafeteria</taxon>
    </lineage>
</organism>
<proteinExistence type="inferred from homology"/>
<dbReference type="InterPro" id="IPR034907">
    <property type="entry name" value="NDK-like_dom"/>
</dbReference>
<comment type="caution">
    <text evidence="6">Lacks conserved residue(s) required for the propagation of feature annotation.</text>
</comment>
<keyword evidence="4" id="KW-0206">Cytoskeleton</keyword>
<dbReference type="SUPFAM" id="SSF54919">
    <property type="entry name" value="Nucleoside diphosphate kinase, NDK"/>
    <property type="match status" value="1"/>
</dbReference>
<dbReference type="SMART" id="SM00562">
    <property type="entry name" value="NDK"/>
    <property type="match status" value="1"/>
</dbReference>
<feature type="domain" description="DM10" evidence="7">
    <location>
        <begin position="2"/>
        <end position="93"/>
    </location>
</feature>
<dbReference type="AlphaFoldDB" id="A0A5A8CF41"/>
<comment type="similarity">
    <text evidence="6">Belongs to the NDK family.</text>
</comment>
<evidence type="ECO:0000256" key="1">
    <source>
        <dbReference type="ARBA" id="ARBA00004138"/>
    </source>
</evidence>
<evidence type="ECO:0000256" key="6">
    <source>
        <dbReference type="PROSITE-ProRule" id="PRU00706"/>
    </source>
</evidence>